<dbReference type="Pfam" id="PF01717">
    <property type="entry name" value="Meth_synt_2"/>
    <property type="match status" value="1"/>
</dbReference>
<name>A0ABY9CXR7_VITVI</name>
<dbReference type="InterPro" id="IPR002629">
    <property type="entry name" value="Met_Synth_C/arc"/>
</dbReference>
<feature type="region of interest" description="Disordered" evidence="4">
    <location>
        <begin position="412"/>
        <end position="464"/>
    </location>
</feature>
<dbReference type="Pfam" id="PF00063">
    <property type="entry name" value="Myosin_head"/>
    <property type="match status" value="1"/>
</dbReference>
<dbReference type="PROSITE" id="PS51456">
    <property type="entry name" value="MYOSIN_MOTOR"/>
    <property type="match status" value="1"/>
</dbReference>
<dbReference type="InterPro" id="IPR038071">
    <property type="entry name" value="UROD/MetE-like_sf"/>
</dbReference>
<dbReference type="InterPro" id="IPR001609">
    <property type="entry name" value="Myosin_head_motor_dom-like"/>
</dbReference>
<evidence type="ECO:0000256" key="3">
    <source>
        <dbReference type="PROSITE-ProRule" id="PRU00782"/>
    </source>
</evidence>
<dbReference type="SUPFAM" id="SSF52540">
    <property type="entry name" value="P-loop containing nucleoside triphosphate hydrolases"/>
    <property type="match status" value="1"/>
</dbReference>
<evidence type="ECO:0000256" key="1">
    <source>
        <dbReference type="ARBA" id="ARBA00023123"/>
    </source>
</evidence>
<dbReference type="Gene3D" id="3.40.850.10">
    <property type="entry name" value="Kinesin motor domain"/>
    <property type="match status" value="1"/>
</dbReference>
<comment type="similarity">
    <text evidence="3">Belongs to the TRAFAC class myosin-kinesin ATPase superfamily. Myosin family.</text>
</comment>
<dbReference type="InterPro" id="IPR050710">
    <property type="entry name" value="Band7/mec-2_domain"/>
</dbReference>
<dbReference type="InterPro" id="IPR027417">
    <property type="entry name" value="P-loop_NTPase"/>
</dbReference>
<dbReference type="Proteomes" id="UP001227230">
    <property type="component" value="Chromosome 12"/>
</dbReference>
<keyword evidence="2" id="KW-0505">Motor protein</keyword>
<evidence type="ECO:0000256" key="2">
    <source>
        <dbReference type="ARBA" id="ARBA00023175"/>
    </source>
</evidence>
<dbReference type="PANTHER" id="PTHR43327:SF36">
    <property type="entry name" value="HYPERSENSITIVE-INDUCED RESPONSE PROTEIN 1"/>
    <property type="match status" value="1"/>
</dbReference>
<dbReference type="EMBL" id="CP126659">
    <property type="protein sequence ID" value="WKA00184.1"/>
    <property type="molecule type" value="Genomic_DNA"/>
</dbReference>
<sequence>MILDKKFAGDFKDLFDWQHFMKALKDDVYIVEILPPDYAGIEPFTKTPISWSKHKKVEELAVVGHLSHWNHYNDSQALSISFGDTIGVEVVGFEAASATVEAGTEENALLHDKENGKFGQEPGVTEPIKFGSHGDEPVKGKGPVLGAFGNAKTVRNNNSSRFGKFVEIQFDQRGMISRADIRTYLLETKLCLLEGGCSAFSLEITWSTAQKNLGFVLSNCWWLNTPDFDAPTQLVQSLEHDAEHVDAVMITPERNGMVEHFGKQVSGSAFTVSGWVQPYGSRYIKPPIIYEGEAESKYLSRLGIARQRQEIVDGLKDSVLGFSVHVPGTTTNYVTDLVLVTQHFDTTKEIGAVSKSSVVFIPHGPGAVRDVATQKTTKPTAVHVHSLNVAVLPFYSSKLTKDPIGKPLQESLKRTRSGHAANSIGVHETGSFRKPLMESMEPENKTRRRSLSSEEDGDKWADLLPDSKGFEAALVAAVPGSATEIGEKTDLE</sequence>
<proteinExistence type="inferred from homology"/>
<protein>
    <recommendedName>
        <fullName evidence="5">Myosin motor domain-containing protein</fullName>
    </recommendedName>
</protein>
<reference evidence="6 7" key="1">
    <citation type="journal article" date="2023" name="Hortic Res">
        <title>The complete reference genome for grapevine (Vitis vinifera L.) genetics and breeding.</title>
        <authorList>
            <person name="Shi X."/>
            <person name="Cao S."/>
            <person name="Wang X."/>
            <person name="Huang S."/>
            <person name="Wang Y."/>
            <person name="Liu Z."/>
            <person name="Liu W."/>
            <person name="Leng X."/>
            <person name="Peng Y."/>
            <person name="Wang N."/>
            <person name="Wang Y."/>
            <person name="Ma Z."/>
            <person name="Xu X."/>
            <person name="Zhang F."/>
            <person name="Xue H."/>
            <person name="Zhong H."/>
            <person name="Wang Y."/>
            <person name="Zhang K."/>
            <person name="Velt A."/>
            <person name="Avia K."/>
            <person name="Holtgrawe D."/>
            <person name="Grimplet J."/>
            <person name="Matus J.T."/>
            <person name="Ware D."/>
            <person name="Wu X."/>
            <person name="Wang H."/>
            <person name="Liu C."/>
            <person name="Fang Y."/>
            <person name="Rustenholz C."/>
            <person name="Cheng Z."/>
            <person name="Xiao H."/>
            <person name="Zhou Y."/>
        </authorList>
    </citation>
    <scope>NUCLEOTIDE SEQUENCE [LARGE SCALE GENOMIC DNA]</scope>
    <source>
        <strain evidence="7">cv. Pinot noir / PN40024</strain>
        <tissue evidence="6">Leaf</tissue>
    </source>
</reference>
<keyword evidence="3" id="KW-0009">Actin-binding</keyword>
<comment type="caution">
    <text evidence="3">Lacks conserved residue(s) required for the propagation of feature annotation.</text>
</comment>
<dbReference type="PANTHER" id="PTHR43327">
    <property type="entry name" value="STOMATIN-LIKE PROTEIN 2, MITOCHONDRIAL"/>
    <property type="match status" value="1"/>
</dbReference>
<evidence type="ECO:0000256" key="4">
    <source>
        <dbReference type="SAM" id="MobiDB-lite"/>
    </source>
</evidence>
<keyword evidence="7" id="KW-1185">Reference proteome</keyword>
<evidence type="ECO:0000259" key="5">
    <source>
        <dbReference type="PROSITE" id="PS51456"/>
    </source>
</evidence>
<evidence type="ECO:0000313" key="6">
    <source>
        <dbReference type="EMBL" id="WKA00184.1"/>
    </source>
</evidence>
<evidence type="ECO:0000313" key="7">
    <source>
        <dbReference type="Proteomes" id="UP001227230"/>
    </source>
</evidence>
<keyword evidence="1 3" id="KW-0518">Myosin</keyword>
<dbReference type="Gene3D" id="3.20.20.210">
    <property type="match status" value="2"/>
</dbReference>
<gene>
    <name evidence="6" type="ORF">VitviT2T_018568</name>
</gene>
<organism evidence="6 7">
    <name type="scientific">Vitis vinifera</name>
    <name type="common">Grape</name>
    <dbReference type="NCBI Taxonomy" id="29760"/>
    <lineage>
        <taxon>Eukaryota</taxon>
        <taxon>Viridiplantae</taxon>
        <taxon>Streptophyta</taxon>
        <taxon>Embryophyta</taxon>
        <taxon>Tracheophyta</taxon>
        <taxon>Spermatophyta</taxon>
        <taxon>Magnoliopsida</taxon>
        <taxon>eudicotyledons</taxon>
        <taxon>Gunneridae</taxon>
        <taxon>Pentapetalae</taxon>
        <taxon>rosids</taxon>
        <taxon>Vitales</taxon>
        <taxon>Vitaceae</taxon>
        <taxon>Viteae</taxon>
        <taxon>Vitis</taxon>
    </lineage>
</organism>
<accession>A0ABY9CXR7</accession>
<feature type="domain" description="Myosin motor" evidence="5">
    <location>
        <begin position="1"/>
        <end position="187"/>
    </location>
</feature>
<dbReference type="InterPro" id="IPR036961">
    <property type="entry name" value="Kinesin_motor_dom_sf"/>
</dbReference>